<dbReference type="EMBL" id="CADEAL010004243">
    <property type="protein sequence ID" value="CAB1455183.1"/>
    <property type="molecule type" value="Genomic_DNA"/>
</dbReference>
<proteinExistence type="predicted"/>
<keyword evidence="2" id="KW-1185">Reference proteome</keyword>
<dbReference type="AlphaFoldDB" id="A0A9N7VTY7"/>
<name>A0A9N7VTY7_PLEPL</name>
<gene>
    <name evidence="1" type="ORF">PLEPLA_LOCUS42954</name>
</gene>
<dbReference type="Proteomes" id="UP001153269">
    <property type="component" value="Unassembled WGS sequence"/>
</dbReference>
<evidence type="ECO:0000313" key="2">
    <source>
        <dbReference type="Proteomes" id="UP001153269"/>
    </source>
</evidence>
<reference evidence="1" key="1">
    <citation type="submission" date="2020-03" db="EMBL/GenBank/DDBJ databases">
        <authorList>
            <person name="Weist P."/>
        </authorList>
    </citation>
    <scope>NUCLEOTIDE SEQUENCE</scope>
</reference>
<organism evidence="1 2">
    <name type="scientific">Pleuronectes platessa</name>
    <name type="common">European plaice</name>
    <dbReference type="NCBI Taxonomy" id="8262"/>
    <lineage>
        <taxon>Eukaryota</taxon>
        <taxon>Metazoa</taxon>
        <taxon>Chordata</taxon>
        <taxon>Craniata</taxon>
        <taxon>Vertebrata</taxon>
        <taxon>Euteleostomi</taxon>
        <taxon>Actinopterygii</taxon>
        <taxon>Neopterygii</taxon>
        <taxon>Teleostei</taxon>
        <taxon>Neoteleostei</taxon>
        <taxon>Acanthomorphata</taxon>
        <taxon>Carangaria</taxon>
        <taxon>Pleuronectiformes</taxon>
        <taxon>Pleuronectoidei</taxon>
        <taxon>Pleuronectidae</taxon>
        <taxon>Pleuronectes</taxon>
    </lineage>
</organism>
<evidence type="ECO:0000313" key="1">
    <source>
        <dbReference type="EMBL" id="CAB1455183.1"/>
    </source>
</evidence>
<accession>A0A9N7VTY7</accession>
<comment type="caution">
    <text evidence="1">The sequence shown here is derived from an EMBL/GenBank/DDBJ whole genome shotgun (WGS) entry which is preliminary data.</text>
</comment>
<sequence>MDKDSILSVVKSFFDGMTSEQWNLLKSGKPDEATITVLGEQLLQIVFGLTQSILKGLESSAEPVSKESVLCTLGNRLPVAFSQALDDPEEVSDVSSERLTQLTAHEIAECVNSVLSTGVDSAKSTIPRVTSPNRLQAADSNFLSRRVKPEVQLIITLPETNLSRASISRTRPHEGRLLICPRPRTVSGCGHVPADTLHKATPLKCA</sequence>
<protein>
    <submittedName>
        <fullName evidence="1">Uncharacterized protein</fullName>
    </submittedName>
</protein>